<dbReference type="PANTHER" id="PTHR14344:SF3">
    <property type="entry name" value="WD REPEAT-CONTAINING PROTEIN 6"/>
    <property type="match status" value="1"/>
</dbReference>
<evidence type="ECO:0000313" key="7">
    <source>
        <dbReference type="EMBL" id="GFF19803.1"/>
    </source>
</evidence>
<keyword evidence="4" id="KW-0819">tRNA processing</keyword>
<dbReference type="VEuPathDB" id="FungiDB:ATEG_03675"/>
<evidence type="ECO:0000256" key="4">
    <source>
        <dbReference type="ARBA" id="ARBA00022694"/>
    </source>
</evidence>
<keyword evidence="8" id="KW-1185">Reference proteome</keyword>
<reference evidence="7 8" key="1">
    <citation type="submission" date="2020-01" db="EMBL/GenBank/DDBJ databases">
        <title>Aspergillus terreus IFO 6365 whole genome shotgun sequence.</title>
        <authorList>
            <person name="Kanamasa S."/>
            <person name="Takahashi H."/>
        </authorList>
    </citation>
    <scope>NUCLEOTIDE SEQUENCE [LARGE SCALE GENOMIC DNA]</scope>
    <source>
        <strain evidence="7 8">IFO 6365</strain>
    </source>
</reference>
<dbReference type="OrthoDB" id="5594999at2759"/>
<dbReference type="EMBL" id="BLJY01000011">
    <property type="protein sequence ID" value="GFF19803.1"/>
    <property type="molecule type" value="Genomic_DNA"/>
</dbReference>
<comment type="caution">
    <text evidence="7">The sequence shown here is derived from an EMBL/GenBank/DDBJ whole genome shotgun (WGS) entry which is preliminary data.</text>
</comment>
<evidence type="ECO:0000256" key="5">
    <source>
        <dbReference type="ARBA" id="ARBA00022737"/>
    </source>
</evidence>
<dbReference type="Proteomes" id="UP000452235">
    <property type="component" value="Unassembled WGS sequence"/>
</dbReference>
<dbReference type="PROSITE" id="PS00678">
    <property type="entry name" value="WD_REPEATS_1"/>
    <property type="match status" value="1"/>
</dbReference>
<evidence type="ECO:0000313" key="8">
    <source>
        <dbReference type="Proteomes" id="UP000452235"/>
    </source>
</evidence>
<dbReference type="InterPro" id="IPR019775">
    <property type="entry name" value="WD40_repeat_CS"/>
</dbReference>
<proteinExistence type="inferred from homology"/>
<keyword evidence="5" id="KW-0677">Repeat</keyword>
<dbReference type="PANTHER" id="PTHR14344">
    <property type="entry name" value="WD REPEAT PROTEIN"/>
    <property type="match status" value="1"/>
</dbReference>
<comment type="subcellular location">
    <subcellularLocation>
        <location evidence="1">Cytoplasm</location>
    </subcellularLocation>
</comment>
<dbReference type="SMART" id="SM00320">
    <property type="entry name" value="WD40"/>
    <property type="match status" value="9"/>
</dbReference>
<dbReference type="SUPFAM" id="SSF50978">
    <property type="entry name" value="WD40 repeat-like"/>
    <property type="match status" value="2"/>
</dbReference>
<dbReference type="GO" id="GO:0005737">
    <property type="term" value="C:cytoplasm"/>
    <property type="evidence" value="ECO:0007669"/>
    <property type="project" value="UniProtKB-SubCell"/>
</dbReference>
<gene>
    <name evidence="7" type="ORF">ATEIFO6365_0011006200</name>
</gene>
<dbReference type="InterPro" id="IPR036322">
    <property type="entry name" value="WD40_repeat_dom_sf"/>
</dbReference>
<dbReference type="InterPro" id="IPR001680">
    <property type="entry name" value="WD40_rpt"/>
</dbReference>
<dbReference type="Gene3D" id="2.130.10.10">
    <property type="entry name" value="YVTN repeat-like/Quinoprotein amine dehydrogenase"/>
    <property type="match status" value="3"/>
</dbReference>
<evidence type="ECO:0000256" key="2">
    <source>
        <dbReference type="ARBA" id="ARBA00022490"/>
    </source>
</evidence>
<dbReference type="GO" id="GO:0030488">
    <property type="term" value="P:tRNA methylation"/>
    <property type="evidence" value="ECO:0007669"/>
    <property type="project" value="TreeGrafter"/>
</dbReference>
<name>A0A5M3YY62_ASPTE</name>
<keyword evidence="2" id="KW-0963">Cytoplasm</keyword>
<sequence>MYSSLEHLDGCLPVTAIKVLPLGGLKLILQGQGLFTRIIHEQNGKTLAQLKTFRRNNVHGYIILNQGQSSTGEALVQIIAWGGDSLRLIDVLCSDGTSGGLEVSLKAASAEYRAPDWILAGCAPEPSDEAGKAYGVTAHNAVLGFYVTNGDHPRYPKSIRIKQQVAGVKTLLYSANAVSLSSSQVLVAAGTVFGEVIVWSCFLDEKNDFPSEAVGSIHHFFTGHEGSVFGVRISEQIALPGRPSARLLASCSDDRTVRVWDISDCEHISRHDPSAYSTDGFELRSTGFGAASAVKDDELGSESCIASAFGHKARIWNVHFLHTQAGSQNNLSLVSSGEDATCVVWDLTWDSALSPNTKFDLNTHSTGSESIIYTGGADGGLKSFRIGVNETGLAIFPNRTSIITTTIDPEGSETAVDKTMKSFAFVAQDRFLATTHRGEIQICDLIHGETAKPHIRKETLSIEEDLRSFCFMSKFAESDMVIFAGRNGSIRLYNDKTREITLLTGTGRLSQGVFALGCELDASGSPEVLFFLVSYPNYDKADLFTVTLSQEAELKVQMTQIALPHLKHFNITCASLTYNNRYLVVGSAYGYLRIYRVTQSDTTQEALWYGNVHDREALTHVGPCSLFLDKPGELQEYFITCGRDGKYCVHEIQAQDAQDTISVKTVHRSIPPTSFTVQGVYVEKASQEILTYGFSGRDFIGQFNALPIQMDAVRTLKPGGHGREIKTLSVSPTSEVGPIFVTGGEDTILRLCTLNGSQSKCLQVINHHQTGLQEVGWSRDGRFLFTSGGMEEFHIWRVRSIPYFGLATNLESSSPMEDSKSELRVTSFDVLDVDEGCGEGAFLLCLTYSNSKLKIFHYSSSADGGHFTLLARGTYTSNCLTQARFMRRGSSLGLITASTDGYFTFWNLTPVIEPYYTISSVLRPKQPIRTITGTAENITCENRFQIHSNSIKALEIVEISMTASLIVAGGDDNALTFSLLHTDFSNTEASSEACTLRIPDAHAACISTLKVLEKRESKDDSAILQLTVASSGNDQQIKIWSIEVDSRKNSPEGVRATNTFDRNTAVADLSSLDVIRDEMGVSKLIVGGVGIDVFEIQQD</sequence>
<dbReference type="Pfam" id="PF00400">
    <property type="entry name" value="WD40"/>
    <property type="match status" value="2"/>
</dbReference>
<evidence type="ECO:0000256" key="1">
    <source>
        <dbReference type="ARBA" id="ARBA00004496"/>
    </source>
</evidence>
<keyword evidence="3" id="KW-0853">WD repeat</keyword>
<dbReference type="PROSITE" id="PS50294">
    <property type="entry name" value="WD_REPEATS_REGION"/>
    <property type="match status" value="1"/>
</dbReference>
<dbReference type="AlphaFoldDB" id="A0A5M3YY62"/>
<dbReference type="InterPro" id="IPR051973">
    <property type="entry name" value="tRNA_Anticodon_Mtase-Reg"/>
</dbReference>
<evidence type="ECO:0000256" key="6">
    <source>
        <dbReference type="ARBA" id="ARBA00038255"/>
    </source>
</evidence>
<dbReference type="PROSITE" id="PS50082">
    <property type="entry name" value="WD_REPEATS_2"/>
    <property type="match status" value="1"/>
</dbReference>
<organism evidence="7 8">
    <name type="scientific">Aspergillus terreus</name>
    <dbReference type="NCBI Taxonomy" id="33178"/>
    <lineage>
        <taxon>Eukaryota</taxon>
        <taxon>Fungi</taxon>
        <taxon>Dikarya</taxon>
        <taxon>Ascomycota</taxon>
        <taxon>Pezizomycotina</taxon>
        <taxon>Eurotiomycetes</taxon>
        <taxon>Eurotiomycetidae</taxon>
        <taxon>Eurotiales</taxon>
        <taxon>Aspergillaceae</taxon>
        <taxon>Aspergillus</taxon>
        <taxon>Aspergillus subgen. Circumdati</taxon>
    </lineage>
</organism>
<accession>A0A5M3YY62</accession>
<comment type="similarity">
    <text evidence="6">Belongs to the WD repeat WDR6 family.</text>
</comment>
<protein>
    <submittedName>
        <fullName evidence="7">WD repeat protein</fullName>
    </submittedName>
</protein>
<dbReference type="InterPro" id="IPR015943">
    <property type="entry name" value="WD40/YVTN_repeat-like_dom_sf"/>
</dbReference>
<evidence type="ECO:0000256" key="3">
    <source>
        <dbReference type="ARBA" id="ARBA00022574"/>
    </source>
</evidence>